<dbReference type="InterPro" id="IPR019775">
    <property type="entry name" value="WD40_repeat_CS"/>
</dbReference>
<feature type="compositionally biased region" description="Low complexity" evidence="4">
    <location>
        <begin position="184"/>
        <end position="193"/>
    </location>
</feature>
<evidence type="ECO:0000256" key="1">
    <source>
        <dbReference type="ARBA" id="ARBA00022574"/>
    </source>
</evidence>
<dbReference type="AlphaFoldDB" id="A0A433Q7H5"/>
<dbReference type="SUPFAM" id="SSF81383">
    <property type="entry name" value="F-box domain"/>
    <property type="match status" value="1"/>
</dbReference>
<feature type="repeat" description="WD" evidence="3">
    <location>
        <begin position="873"/>
        <end position="892"/>
    </location>
</feature>
<dbReference type="CDD" id="cd00200">
    <property type="entry name" value="WD40"/>
    <property type="match status" value="1"/>
</dbReference>
<dbReference type="CDD" id="cd22147">
    <property type="entry name" value="F-box_SpPof1-like"/>
    <property type="match status" value="1"/>
</dbReference>
<evidence type="ECO:0000256" key="4">
    <source>
        <dbReference type="SAM" id="MobiDB-lite"/>
    </source>
</evidence>
<dbReference type="InterPro" id="IPR036047">
    <property type="entry name" value="F-box-like_dom_sf"/>
</dbReference>
<dbReference type="PROSITE" id="PS50294">
    <property type="entry name" value="WD_REPEATS_REGION"/>
    <property type="match status" value="4"/>
</dbReference>
<feature type="region of interest" description="Disordered" evidence="4">
    <location>
        <begin position="268"/>
        <end position="287"/>
    </location>
</feature>
<dbReference type="Pfam" id="PF12937">
    <property type="entry name" value="F-box-like"/>
    <property type="match status" value="1"/>
</dbReference>
<keyword evidence="7" id="KW-1185">Reference proteome</keyword>
<dbReference type="InterPro" id="IPR001810">
    <property type="entry name" value="F-box_dom"/>
</dbReference>
<dbReference type="Gene3D" id="1.20.1280.50">
    <property type="match status" value="1"/>
</dbReference>
<dbReference type="PROSITE" id="PS00678">
    <property type="entry name" value="WD_REPEATS_1"/>
    <property type="match status" value="2"/>
</dbReference>
<proteinExistence type="predicted"/>
<name>A0A433Q7H5_9FUNG</name>
<protein>
    <submittedName>
        <fullName evidence="6">WD40-repeat-containing domain protein</fullName>
    </submittedName>
</protein>
<feature type="region of interest" description="Disordered" evidence="4">
    <location>
        <begin position="233"/>
        <end position="254"/>
    </location>
</feature>
<feature type="repeat" description="WD" evidence="3">
    <location>
        <begin position="964"/>
        <end position="1005"/>
    </location>
</feature>
<sequence length="1154" mass="127371">MTSRHQTHSSSRRHQASPSLPSPSPQSTTVTSPTRHRQQQITPPPSQASLHQPPQPSAYGLRPHQYPTAATLSLLPTTTTTVVTTTTTKTTTFPPLVLPPPPKVLDKKLYPLADTPTPPALKKFCFDLNGQPTWFREDDDAEAALRKVSAQFLRDYLHGKITVHTTETIVQTTTQSNLPPGMESPSPRSPLRTSPRKRPASPFVVPTYDHHDPGAAMNAKAARPSAFERPFRKIASPPHKRPRGPIIPAESGGRVDDDDIVVEMDKEGTPESLSSGEDYTQEEVNESRGPFTPTVVRATITTVDTPSPVSGPAGHILSPGLAPLPYSRVRSNSVALGCSETSASSNIATMDSALPSPSLSPITAGGLSAAANLESYFNNGESAVQLGDRRRRTSYHVQDNEEQDGLRAHVPHMPSLLDLPTMFTTFDAVPDSLKNYLLFHFVRRSPQSTLQFISSLILPALKRDFLGGLPYELSLHILRFLDVKSMCRAAQVNKKWRVVVDADPGTWRRKLESNGFKLEEDEEERAINENWGLFGLQKRKRIADIKKERDASENNHVKGESSRAQVDSDNVMMAVDEPVTRDTTVPRRSTRRESKAKEESMWVDSDREQVGSSRGASRRQNRIEGDHQDVGVDADIDDDDDAGSTVSSLKGSTRRTRKVSDRPHVREVLSKTRRSKRASKAAVYNDDTETGSSTAEHSDHHMDDDAMSQNSDDWSPQIAQVAIVEPKLPLPRSAEHPYKAIYRRHHIIRQNWDRGDARHISFQGHGNNVVTCLQFDNDKILSGSDDHCINVYDTNTGEKRKTLEGHDGGVWALQYVGNTLVSGSTDRTVRVWDIERGVCTHVFLGHTSTVRCLQIVMPTNVNPDPHGPPIMEPEYPLIVTGSRDSTLKVWKLPDPAKDPPYLPDVPNSPADHPQAYNPYFRHTLTGHTHSVRALAAVGNILVSGSYDNSIRVWNIWTGEPIHHMEGHTQKVYSVVLDPSRKRCMSGSMDSTVKIWSLEDGSCIGTLDGHSMLVGLLGLSNNYLVSAAADSSLRIWSATSGACQHVLMGHHGAITCFQHDDRKVISGSDGGLKMWDIETGKLTRDLITNLNGVWRVAFDERRCVCAVRRNDATFFEVLDFGVHNLEEQDSLEGIDAGNGRVIVGPGYGCVGKDTP</sequence>
<evidence type="ECO:0000313" key="6">
    <source>
        <dbReference type="EMBL" id="RUS25723.1"/>
    </source>
</evidence>
<evidence type="ECO:0000256" key="3">
    <source>
        <dbReference type="PROSITE-ProRule" id="PRU00221"/>
    </source>
</evidence>
<feature type="region of interest" description="Disordered" evidence="4">
    <location>
        <begin position="1"/>
        <end position="63"/>
    </location>
</feature>
<feature type="compositionally biased region" description="Acidic residues" evidence="4">
    <location>
        <begin position="632"/>
        <end position="642"/>
    </location>
</feature>
<organism evidence="6 7">
    <name type="scientific">Jimgerdemannia flammicorona</name>
    <dbReference type="NCBI Taxonomy" id="994334"/>
    <lineage>
        <taxon>Eukaryota</taxon>
        <taxon>Fungi</taxon>
        <taxon>Fungi incertae sedis</taxon>
        <taxon>Mucoromycota</taxon>
        <taxon>Mucoromycotina</taxon>
        <taxon>Endogonomycetes</taxon>
        <taxon>Endogonales</taxon>
        <taxon>Endogonaceae</taxon>
        <taxon>Jimgerdemannia</taxon>
    </lineage>
</organism>
<comment type="caution">
    <text evidence="6">The sequence shown here is derived from an EMBL/GenBank/DDBJ whole genome shotgun (WGS) entry which is preliminary data.</text>
</comment>
<feature type="repeat" description="WD" evidence="3">
    <location>
        <begin position="1046"/>
        <end position="1084"/>
    </location>
</feature>
<feature type="repeat" description="WD" evidence="3">
    <location>
        <begin position="924"/>
        <end position="963"/>
    </location>
</feature>
<dbReference type="InterPro" id="IPR020472">
    <property type="entry name" value="WD40_PAC1"/>
</dbReference>
<gene>
    <name evidence="6" type="ORF">BC938DRAFT_471748</name>
</gene>
<feature type="domain" description="F-box" evidence="5">
    <location>
        <begin position="463"/>
        <end position="510"/>
    </location>
</feature>
<keyword evidence="1 3" id="KW-0853">WD repeat</keyword>
<accession>A0A433Q7H5</accession>
<dbReference type="PROSITE" id="PS50181">
    <property type="entry name" value="FBOX"/>
    <property type="match status" value="1"/>
</dbReference>
<feature type="region of interest" description="Disordered" evidence="4">
    <location>
        <begin position="547"/>
        <end position="712"/>
    </location>
</feature>
<feature type="compositionally biased region" description="Basic and acidic residues" evidence="4">
    <location>
        <begin position="658"/>
        <end position="670"/>
    </location>
</feature>
<feature type="compositionally biased region" description="Basic and acidic residues" evidence="4">
    <location>
        <begin position="621"/>
        <end position="630"/>
    </location>
</feature>
<dbReference type="Pfam" id="PF00400">
    <property type="entry name" value="WD40"/>
    <property type="match status" value="7"/>
</dbReference>
<feature type="repeat" description="WD" evidence="3">
    <location>
        <begin position="1006"/>
        <end position="1045"/>
    </location>
</feature>
<feature type="compositionally biased region" description="Basic and acidic residues" evidence="4">
    <location>
        <begin position="547"/>
        <end position="561"/>
    </location>
</feature>
<dbReference type="InterPro" id="IPR001680">
    <property type="entry name" value="WD40_rpt"/>
</dbReference>
<dbReference type="InterPro" id="IPR015943">
    <property type="entry name" value="WD40/YVTN_repeat-like_dom_sf"/>
</dbReference>
<feature type="compositionally biased region" description="Basic and acidic residues" evidence="4">
    <location>
        <begin position="591"/>
        <end position="609"/>
    </location>
</feature>
<dbReference type="InterPro" id="IPR036322">
    <property type="entry name" value="WD40_repeat_dom_sf"/>
</dbReference>
<dbReference type="PRINTS" id="PR00320">
    <property type="entry name" value="GPROTEINBRPT"/>
</dbReference>
<dbReference type="SUPFAM" id="SSF50978">
    <property type="entry name" value="WD40 repeat-like"/>
    <property type="match status" value="1"/>
</dbReference>
<dbReference type="SMART" id="SM00320">
    <property type="entry name" value="WD40"/>
    <property type="match status" value="7"/>
</dbReference>
<evidence type="ECO:0000259" key="5">
    <source>
        <dbReference type="PROSITE" id="PS50181"/>
    </source>
</evidence>
<feature type="repeat" description="WD" evidence="3">
    <location>
        <begin position="803"/>
        <end position="842"/>
    </location>
</feature>
<reference evidence="6 7" key="1">
    <citation type="journal article" date="2018" name="New Phytol.">
        <title>Phylogenomics of Endogonaceae and evolution of mycorrhizas within Mucoromycota.</title>
        <authorList>
            <person name="Chang Y."/>
            <person name="Desiro A."/>
            <person name="Na H."/>
            <person name="Sandor L."/>
            <person name="Lipzen A."/>
            <person name="Clum A."/>
            <person name="Barry K."/>
            <person name="Grigoriev I.V."/>
            <person name="Martin F.M."/>
            <person name="Stajich J.E."/>
            <person name="Smith M.E."/>
            <person name="Bonito G."/>
            <person name="Spatafora J.W."/>
        </authorList>
    </citation>
    <scope>NUCLEOTIDE SEQUENCE [LARGE SCALE GENOMIC DNA]</scope>
    <source>
        <strain evidence="6 7">AD002</strain>
    </source>
</reference>
<dbReference type="PANTHER" id="PTHR22847">
    <property type="entry name" value="WD40 REPEAT PROTEIN"/>
    <property type="match status" value="1"/>
</dbReference>
<dbReference type="Gene3D" id="2.130.10.10">
    <property type="entry name" value="YVTN repeat-like/Quinoprotein amine dehydrogenase"/>
    <property type="match status" value="1"/>
</dbReference>
<dbReference type="EMBL" id="RBNJ01012205">
    <property type="protein sequence ID" value="RUS25723.1"/>
    <property type="molecule type" value="Genomic_DNA"/>
</dbReference>
<feature type="compositionally biased region" description="Basic residues" evidence="4">
    <location>
        <begin position="1"/>
        <end position="15"/>
    </location>
</feature>
<keyword evidence="2" id="KW-0677">Repeat</keyword>
<dbReference type="Proteomes" id="UP000274822">
    <property type="component" value="Unassembled WGS sequence"/>
</dbReference>
<dbReference type="PROSITE" id="PS50082">
    <property type="entry name" value="WD_REPEATS_2"/>
    <property type="match status" value="6"/>
</dbReference>
<evidence type="ECO:0000313" key="7">
    <source>
        <dbReference type="Proteomes" id="UP000274822"/>
    </source>
</evidence>
<dbReference type="PANTHER" id="PTHR22847:SF741">
    <property type="entry name" value="E3 UBIQUITIN LIGASE COMPLEX SCF SUBUNIT SCONB-RELATED"/>
    <property type="match status" value="1"/>
</dbReference>
<evidence type="ECO:0000256" key="2">
    <source>
        <dbReference type="ARBA" id="ARBA00022737"/>
    </source>
</evidence>
<dbReference type="SMART" id="SM00256">
    <property type="entry name" value="FBOX"/>
    <property type="match status" value="1"/>
</dbReference>
<feature type="region of interest" description="Disordered" evidence="4">
    <location>
        <begin position="170"/>
        <end position="202"/>
    </location>
</feature>